<dbReference type="EMBL" id="JBDIVE010000001">
    <property type="protein sequence ID" value="MEN3067097.1"/>
    <property type="molecule type" value="Genomic_DNA"/>
</dbReference>
<reference evidence="1 2" key="1">
    <citation type="journal article" date="2018" name="Int. J. Syst. Evol. Microbiol.">
        <title>Uliginosibacterium sediminicola sp. nov., isolated from freshwater sediment.</title>
        <authorList>
            <person name="Hwang W.M."/>
            <person name="Kim S.M."/>
            <person name="Kang K."/>
            <person name="Ahn T.Y."/>
        </authorList>
    </citation>
    <scope>NUCLEOTIDE SEQUENCE [LARGE SCALE GENOMIC DNA]</scope>
    <source>
        <strain evidence="1 2">M1-21</strain>
    </source>
</reference>
<evidence type="ECO:0000313" key="2">
    <source>
        <dbReference type="Proteomes" id="UP001410394"/>
    </source>
</evidence>
<accession>A0ABU9YTR7</accession>
<keyword evidence="2" id="KW-1185">Reference proteome</keyword>
<sequence length="42" mass="4757">MPAEAVAKFDAEHAQMLAERFPSEVLQAPHRVFAVWGRNPDH</sequence>
<dbReference type="RefSeq" id="WP_345917865.1">
    <property type="nucleotide sequence ID" value="NZ_JBDIVE010000001.1"/>
</dbReference>
<dbReference type="Proteomes" id="UP001410394">
    <property type="component" value="Unassembled WGS sequence"/>
</dbReference>
<proteinExistence type="predicted"/>
<protein>
    <submittedName>
        <fullName evidence="1">Uncharacterized protein</fullName>
    </submittedName>
</protein>
<gene>
    <name evidence="1" type="ORF">ABDB84_01330</name>
</gene>
<comment type="caution">
    <text evidence="1">The sequence shown here is derived from an EMBL/GenBank/DDBJ whole genome shotgun (WGS) entry which is preliminary data.</text>
</comment>
<evidence type="ECO:0000313" key="1">
    <source>
        <dbReference type="EMBL" id="MEN3067097.1"/>
    </source>
</evidence>
<name>A0ABU9YTR7_9RHOO</name>
<organism evidence="1 2">
    <name type="scientific">Uliginosibacterium sediminicola</name>
    <dbReference type="NCBI Taxonomy" id="2024550"/>
    <lineage>
        <taxon>Bacteria</taxon>
        <taxon>Pseudomonadati</taxon>
        <taxon>Pseudomonadota</taxon>
        <taxon>Betaproteobacteria</taxon>
        <taxon>Rhodocyclales</taxon>
        <taxon>Zoogloeaceae</taxon>
        <taxon>Uliginosibacterium</taxon>
    </lineage>
</organism>